<feature type="compositionally biased region" description="Low complexity" evidence="2">
    <location>
        <begin position="62"/>
        <end position="75"/>
    </location>
</feature>
<dbReference type="GO" id="GO:0031032">
    <property type="term" value="P:actomyosin structure organization"/>
    <property type="evidence" value="ECO:0007669"/>
    <property type="project" value="TreeGrafter"/>
</dbReference>
<keyword evidence="1" id="KW-0175">Coiled coil</keyword>
<accession>A0A1Y2DMH1</accession>
<dbReference type="GO" id="GO:0005886">
    <property type="term" value="C:plasma membrane"/>
    <property type="evidence" value="ECO:0007669"/>
    <property type="project" value="TreeGrafter"/>
</dbReference>
<dbReference type="STRING" id="1754190.A0A1Y2DMH1"/>
<organism evidence="3 4">
    <name type="scientific">Neocallimastix californiae</name>
    <dbReference type="NCBI Taxonomy" id="1754190"/>
    <lineage>
        <taxon>Eukaryota</taxon>
        <taxon>Fungi</taxon>
        <taxon>Fungi incertae sedis</taxon>
        <taxon>Chytridiomycota</taxon>
        <taxon>Chytridiomycota incertae sedis</taxon>
        <taxon>Neocallimastigomycetes</taxon>
        <taxon>Neocallimastigales</taxon>
        <taxon>Neocallimastigaceae</taxon>
        <taxon>Neocallimastix</taxon>
    </lineage>
</organism>
<feature type="compositionally biased region" description="Basic and acidic residues" evidence="2">
    <location>
        <begin position="878"/>
        <end position="945"/>
    </location>
</feature>
<dbReference type="EMBL" id="MCOG01000061">
    <property type="protein sequence ID" value="ORY60472.1"/>
    <property type="molecule type" value="Genomic_DNA"/>
</dbReference>
<evidence type="ECO:0000256" key="1">
    <source>
        <dbReference type="SAM" id="Coils"/>
    </source>
</evidence>
<feature type="region of interest" description="Disordered" evidence="2">
    <location>
        <begin position="46"/>
        <end position="87"/>
    </location>
</feature>
<dbReference type="OrthoDB" id="10441733at2759"/>
<name>A0A1Y2DMH1_9FUNG</name>
<feature type="compositionally biased region" description="Basic and acidic residues" evidence="2">
    <location>
        <begin position="1"/>
        <end position="10"/>
    </location>
</feature>
<feature type="region of interest" description="Disordered" evidence="2">
    <location>
        <begin position="1007"/>
        <end position="1033"/>
    </location>
</feature>
<dbReference type="AlphaFoldDB" id="A0A1Y2DMH1"/>
<evidence type="ECO:0000313" key="3">
    <source>
        <dbReference type="EMBL" id="ORY60472.1"/>
    </source>
</evidence>
<feature type="compositionally biased region" description="Polar residues" evidence="2">
    <location>
        <begin position="46"/>
        <end position="61"/>
    </location>
</feature>
<dbReference type="PANTHER" id="PTHR23280">
    <property type="entry name" value="4.1 G PROTEIN"/>
    <property type="match status" value="1"/>
</dbReference>
<feature type="region of interest" description="Disordered" evidence="2">
    <location>
        <begin position="862"/>
        <end position="948"/>
    </location>
</feature>
<feature type="coiled-coil region" evidence="1">
    <location>
        <begin position="1033"/>
        <end position="1102"/>
    </location>
</feature>
<feature type="coiled-coil region" evidence="1">
    <location>
        <begin position="948"/>
        <end position="979"/>
    </location>
</feature>
<gene>
    <name evidence="3" type="ORF">LY90DRAFT_701254</name>
</gene>
<comment type="caution">
    <text evidence="3">The sequence shown here is derived from an EMBL/GenBank/DDBJ whole genome shotgun (WGS) entry which is preliminary data.</text>
</comment>
<dbReference type="GO" id="GO:0005856">
    <property type="term" value="C:cytoskeleton"/>
    <property type="evidence" value="ECO:0007669"/>
    <property type="project" value="TreeGrafter"/>
</dbReference>
<proteinExistence type="predicted"/>
<evidence type="ECO:0000256" key="2">
    <source>
        <dbReference type="SAM" id="MobiDB-lite"/>
    </source>
</evidence>
<reference evidence="3 4" key="1">
    <citation type="submission" date="2016-08" db="EMBL/GenBank/DDBJ databases">
        <title>A Parts List for Fungal Cellulosomes Revealed by Comparative Genomics.</title>
        <authorList>
            <consortium name="DOE Joint Genome Institute"/>
            <person name="Haitjema C.H."/>
            <person name="Gilmore S.P."/>
            <person name="Henske J.K."/>
            <person name="Solomon K.V."/>
            <person name="De Groot R."/>
            <person name="Kuo A."/>
            <person name="Mondo S.J."/>
            <person name="Salamov A.A."/>
            <person name="Labutti K."/>
            <person name="Zhao Z."/>
            <person name="Chiniquy J."/>
            <person name="Barry K."/>
            <person name="Brewer H.M."/>
            <person name="Purvine S.O."/>
            <person name="Wright A.T."/>
            <person name="Boxma B."/>
            <person name="Van Alen T."/>
            <person name="Hackstein J.H."/>
            <person name="Baker S.E."/>
            <person name="Grigoriev I.V."/>
            <person name="O'Malley M.A."/>
        </authorList>
    </citation>
    <scope>NUCLEOTIDE SEQUENCE [LARGE SCALE GENOMIC DNA]</scope>
    <source>
        <strain evidence="3 4">G1</strain>
    </source>
</reference>
<feature type="region of interest" description="Disordered" evidence="2">
    <location>
        <begin position="1"/>
        <end position="24"/>
    </location>
</feature>
<dbReference type="Proteomes" id="UP000193920">
    <property type="component" value="Unassembled WGS sequence"/>
</dbReference>
<dbReference type="PANTHER" id="PTHR23280:SF21">
    <property type="entry name" value="PROTEIN 4.1 HOMOLOG"/>
    <property type="match status" value="1"/>
</dbReference>
<evidence type="ECO:0000313" key="4">
    <source>
        <dbReference type="Proteomes" id="UP000193920"/>
    </source>
</evidence>
<keyword evidence="4" id="KW-1185">Reference proteome</keyword>
<sequence>MSWNKVEKNSQKRKQQKQNVIIDNEDIEGIGKDSIFAALSDVDNNQKPIVTNKGNDSSNNEMKPNSSNSSLNSPKMSKKSQNVPTKTAPIQDLSKLNVVNFISKNIKINDNEQDQIDQLKKLCNFIEIEITNKLCCTTTKFSHKSFDIDSPEFEGPINYLPQKQIKEIENVFKKCKESVIKKLFILISKCILVGEKKAVSNEKFISNTIAHQICVQIISSLYPGIFYKPGKEKKIVYEQIIGNSKDSIEKLPAVGNTIVWICNQQHYKINKKEIYCPEYIGFWMEYFINALASTDASIAIKTQSVKLLNKVLDGVKENKNKIDNKVQISLDSFIAFVIILKSKNVNSQMKSLLFDNASNVLTFKVPFANMFNKIYGILSDPKYDEAVYKEFLNILVLAFGKERSLFDTWETIYKQNQPNNVKRSADIIKEIKNQQTEYFKHKKYYPENNYNDRLRNTLYTIIGKNEEFRNKSNEVQINEMNKNIRAILNKTKRSRSDDGFFKGFIMKLLRRSIILILLISFALHVIDSVDDYNTVIKVKNGTSHYELPPGHPPIKAGADFSKCPYFNFRDKYNNCNQCHPIIKYVYTSMNEPYKYVESRFVIPFYKHIWLPYCSKPYNRGLQYAFIPLYIKVKPYVSENVLEPVSKVYNTYAKEYIDKTNENVLKPATSTGIKYLGQAYTVMKPITIKTKDYVFNDVIKPSLPYVNKAKDRTIQYGNQFLGTLSEIKYKKLMKNGTSQTLRFIGRTERGMEKLYRASSPYARKYWEVLSRKTNVLMKQDAVQKVLTNQYVKTTTDTIKKAYNSWCYSVKVSYIFLTQRGPKNNNSKNWKRAIDEVSIKEDIKSSLDFTKRFFRKVIKKLEEEEKEEGGKNSKANVKTIKVDQEHKEESKLLPKNLKEKSNDDKKNNHPEPKEKENKSKRGQDQDTNTESKKTNKKNVETKDEMKDKIKKNVKKNVDSVAKQLAKEKAKIKQEVKRIVKEDFENNVSKRRLSSKDITKAKVEVTKQMVKERANEDTKQVVLEHTESSKKLAKDNAVKQIAKEEVETNKKNVEDEKAKAAAKELAKENMESTKQTVKKNAFKQLAKEKASKEIAKEKVESAKRIAKDGVVKQIVKEGAVAKELKRKNVEDTKKVIKEKANIDTKQVVKEHVEAVKQLAKEKATEN</sequence>
<protein>
    <submittedName>
        <fullName evidence="3">Uncharacterized protein</fullName>
    </submittedName>
</protein>